<dbReference type="Proteomes" id="UP000190837">
    <property type="component" value="Unassembled WGS sequence"/>
</dbReference>
<proteinExistence type="predicted"/>
<evidence type="ECO:0000259" key="2">
    <source>
        <dbReference type="Pfam" id="PF02470"/>
    </source>
</evidence>
<keyword evidence="1" id="KW-0812">Transmembrane</keyword>
<feature type="transmembrane region" description="Helical" evidence="1">
    <location>
        <begin position="12"/>
        <end position="31"/>
    </location>
</feature>
<dbReference type="InterPro" id="IPR003399">
    <property type="entry name" value="Mce/MlaD"/>
</dbReference>
<evidence type="ECO:0000313" key="3">
    <source>
        <dbReference type="EMBL" id="SAM65704.1"/>
    </source>
</evidence>
<keyword evidence="1" id="KW-0472">Membrane</keyword>
<reference evidence="4" key="1">
    <citation type="submission" date="2016-04" db="EMBL/GenBank/DDBJ databases">
        <authorList>
            <person name="Tagini F."/>
        </authorList>
    </citation>
    <scope>NUCLEOTIDE SEQUENCE [LARGE SCALE GENOMIC DNA]</scope>
    <source>
        <strain evidence="4">CHUV0807</strain>
    </source>
</reference>
<organism evidence="3 4">
    <name type="scientific">Cardiobacterium hominis</name>
    <dbReference type="NCBI Taxonomy" id="2718"/>
    <lineage>
        <taxon>Bacteria</taxon>
        <taxon>Pseudomonadati</taxon>
        <taxon>Pseudomonadota</taxon>
        <taxon>Gammaproteobacteria</taxon>
        <taxon>Cardiobacteriales</taxon>
        <taxon>Cardiobacteriaceae</taxon>
        <taxon>Cardiobacterium</taxon>
    </lineage>
</organism>
<sequence>MEVDVQSNRSVSVAVGLFVLLALAAIVFLALQASNARGFRMSHPYEVNADFADISGLSKNAKVTMSGVQIGKVKSIGYDQDAYKAKVVLEISGEYDRLPLDSSADILTAGLLGEKYIGIVPGGDPAMLQNGDTIQYTGSSMVLEKLIQQFVTQMSAKDDASKSTPQEPNP</sequence>
<protein>
    <submittedName>
        <fullName evidence="3">Uncharacterized ABC transporter, periplasmic component YrbD</fullName>
    </submittedName>
</protein>
<dbReference type="Pfam" id="PF02470">
    <property type="entry name" value="MlaD"/>
    <property type="match status" value="1"/>
</dbReference>
<dbReference type="AlphaFoldDB" id="A0A1C3H4T9"/>
<evidence type="ECO:0000313" key="4">
    <source>
        <dbReference type="Proteomes" id="UP000190837"/>
    </source>
</evidence>
<feature type="domain" description="Mce/MlaD" evidence="2">
    <location>
        <begin position="44"/>
        <end position="122"/>
    </location>
</feature>
<name>A0A1C3H4T9_9GAMM</name>
<accession>A0A1C3H4T9</accession>
<keyword evidence="1" id="KW-1133">Transmembrane helix</keyword>
<dbReference type="GO" id="GO:0005548">
    <property type="term" value="F:phospholipid transporter activity"/>
    <property type="evidence" value="ECO:0007669"/>
    <property type="project" value="TreeGrafter"/>
</dbReference>
<dbReference type="NCBIfam" id="TIGR04430">
    <property type="entry name" value="OM_asym_MlaD"/>
    <property type="match status" value="1"/>
</dbReference>
<dbReference type="InterPro" id="IPR030970">
    <property type="entry name" value="ABC_MlaD"/>
</dbReference>
<dbReference type="GO" id="GO:0005543">
    <property type="term" value="F:phospholipid binding"/>
    <property type="evidence" value="ECO:0007669"/>
    <property type="project" value="TreeGrafter"/>
</dbReference>
<evidence type="ECO:0000256" key="1">
    <source>
        <dbReference type="SAM" id="Phobius"/>
    </source>
</evidence>
<dbReference type="PANTHER" id="PTHR33371:SF4">
    <property type="entry name" value="INTERMEMBRANE PHOSPHOLIPID TRANSPORT SYSTEM BINDING PROTEIN MLAD"/>
    <property type="match status" value="1"/>
</dbReference>
<gene>
    <name evidence="3" type="ORF">CHUV0807_1392</name>
</gene>
<dbReference type="PANTHER" id="PTHR33371">
    <property type="entry name" value="INTERMEMBRANE PHOSPHOLIPID TRANSPORT SYSTEM BINDING PROTEIN MLAD-RELATED"/>
    <property type="match status" value="1"/>
</dbReference>
<dbReference type="InterPro" id="IPR052336">
    <property type="entry name" value="MlaD_Phospholipid_Transporter"/>
</dbReference>
<dbReference type="EMBL" id="FKLO01000049">
    <property type="protein sequence ID" value="SAM65704.1"/>
    <property type="molecule type" value="Genomic_DNA"/>
</dbReference>